<evidence type="ECO:0000313" key="2">
    <source>
        <dbReference type="EMBL" id="TKX29523.1"/>
    </source>
</evidence>
<dbReference type="Proteomes" id="UP000308838">
    <property type="component" value="Unassembled WGS sequence"/>
</dbReference>
<gene>
    <name evidence="2" type="ORF">CQA69_07425</name>
</gene>
<feature type="transmembrane region" description="Helical" evidence="1">
    <location>
        <begin position="20"/>
        <end position="37"/>
    </location>
</feature>
<proteinExistence type="predicted"/>
<feature type="transmembrane region" description="Helical" evidence="1">
    <location>
        <begin position="49"/>
        <end position="70"/>
    </location>
</feature>
<keyword evidence="3" id="KW-1185">Reference proteome</keyword>
<evidence type="ECO:0000256" key="1">
    <source>
        <dbReference type="SAM" id="Phobius"/>
    </source>
</evidence>
<dbReference type="AlphaFoldDB" id="A0A4U7BDE2"/>
<comment type="caution">
    <text evidence="2">The sequence shown here is derived from an EMBL/GenBank/DDBJ whole genome shotgun (WGS) entry which is preliminary data.</text>
</comment>
<reference evidence="2 3" key="1">
    <citation type="submission" date="2018-05" db="EMBL/GenBank/DDBJ databases">
        <title>Novel Campyloabacter and Helicobacter Species and Strains.</title>
        <authorList>
            <person name="Mannion A.J."/>
            <person name="Shen Z."/>
            <person name="Fox J.G."/>
        </authorList>
    </citation>
    <scope>NUCLEOTIDE SEQUENCE [LARGE SCALE GENOMIC DNA]</scope>
    <source>
        <strain evidence="3">MIT17-664</strain>
    </source>
</reference>
<keyword evidence="1" id="KW-0812">Transmembrane</keyword>
<name>A0A4U7BDE2_9BACT</name>
<dbReference type="EMBL" id="NXLZ01000013">
    <property type="protein sequence ID" value="TKX29523.1"/>
    <property type="molecule type" value="Genomic_DNA"/>
</dbReference>
<sequence>MKNIDNILKTKIFLKHFKIVFKAFLTLGFFVAFLISLTSDDFLTSFFNISSFFALFALNLFIVTFIYVFFKTKNY</sequence>
<keyword evidence="1" id="KW-0472">Membrane</keyword>
<dbReference type="OrthoDB" id="9942269at2"/>
<accession>A0A4U7BDE2</accession>
<evidence type="ECO:0000313" key="3">
    <source>
        <dbReference type="Proteomes" id="UP000308838"/>
    </source>
</evidence>
<protein>
    <submittedName>
        <fullName evidence="2">Uncharacterized protein</fullName>
    </submittedName>
</protein>
<keyword evidence="1" id="KW-1133">Transmembrane helix</keyword>
<organism evidence="2 3">
    <name type="scientific">Campylobacter estrildidarum</name>
    <dbReference type="NCBI Taxonomy" id="2510189"/>
    <lineage>
        <taxon>Bacteria</taxon>
        <taxon>Pseudomonadati</taxon>
        <taxon>Campylobacterota</taxon>
        <taxon>Epsilonproteobacteria</taxon>
        <taxon>Campylobacterales</taxon>
        <taxon>Campylobacteraceae</taxon>
        <taxon>Campylobacter</taxon>
    </lineage>
</organism>